<feature type="transmembrane region" description="Helical" evidence="5">
    <location>
        <begin position="467"/>
        <end position="487"/>
    </location>
</feature>
<dbReference type="PANTHER" id="PTHR11662:SF280">
    <property type="entry name" value="FI21844P1-RELATED"/>
    <property type="match status" value="1"/>
</dbReference>
<gene>
    <name evidence="7" type="ORF">APLA_LOCUS729</name>
</gene>
<dbReference type="Proteomes" id="UP000494256">
    <property type="component" value="Unassembled WGS sequence"/>
</dbReference>
<evidence type="ECO:0000313" key="8">
    <source>
        <dbReference type="Proteomes" id="UP000494256"/>
    </source>
</evidence>
<sequence length="529" mass="59031">MAVDKVVYDSVPTNERNLESFVHTSPKGWGVRHVQILLIFFCLVMGLSMRSQLSVLMVAMINTTDHEHYSIANRSIPSNSTSIIGDNSEGYSKVQNISPWSVYRTYEWNKSTQEIIMYSFFVGYTSMQMPMGWFAQKFGGKIPIMVALGVNGVLCICTPWIVLMGGWISTSVCRLLQGMTQAAFYPSMHTMLAKWTPLRERARLTTYAYSGSPIGTIIAFQISGFLADNPAFGWPVSFWLFGSLSLIVCGLFGYFGAALPHEHPNITSEELVYIMEDCDADMVPKRRKTPWREMLKCPSIWGILITQSGSSAASLLIMAETPLYMRNVLGVELKKNGIYSSLPYMAMSVMSLILGNLADFVSNRNILKVVNIRRVGNTIGMAVSGLFLLAFSFTKNTLLAVCLLILAMAMHSGINVGFTVNQIDLAPNFAGSIMALGNMMGNLTGLLVPVVVSNIVADVKNPRQWQIVFIIFTAIQFISNTIFVIFAKAEVQPWNFYGDEERDSEEKVLSLMEYTKDIKTDKNKQEQKF</sequence>
<feature type="transmembrane region" description="Helical" evidence="5">
    <location>
        <begin position="115"/>
        <end position="135"/>
    </location>
</feature>
<evidence type="ECO:0000256" key="2">
    <source>
        <dbReference type="ARBA" id="ARBA00022692"/>
    </source>
</evidence>
<dbReference type="SUPFAM" id="SSF103473">
    <property type="entry name" value="MFS general substrate transporter"/>
    <property type="match status" value="1"/>
</dbReference>
<dbReference type="Pfam" id="PF07690">
    <property type="entry name" value="MFS_1"/>
    <property type="match status" value="1"/>
</dbReference>
<dbReference type="GO" id="GO:0006820">
    <property type="term" value="P:monoatomic anion transport"/>
    <property type="evidence" value="ECO:0007669"/>
    <property type="project" value="TreeGrafter"/>
</dbReference>
<dbReference type="InterPro" id="IPR020846">
    <property type="entry name" value="MFS_dom"/>
</dbReference>
<feature type="domain" description="Major facilitator superfamily (MFS) profile" evidence="6">
    <location>
        <begin position="43"/>
        <end position="491"/>
    </location>
</feature>
<organism evidence="7 8">
    <name type="scientific">Arctia plantaginis</name>
    <name type="common">Wood tiger moth</name>
    <name type="synonym">Phalaena plantaginis</name>
    <dbReference type="NCBI Taxonomy" id="874455"/>
    <lineage>
        <taxon>Eukaryota</taxon>
        <taxon>Metazoa</taxon>
        <taxon>Ecdysozoa</taxon>
        <taxon>Arthropoda</taxon>
        <taxon>Hexapoda</taxon>
        <taxon>Insecta</taxon>
        <taxon>Pterygota</taxon>
        <taxon>Neoptera</taxon>
        <taxon>Endopterygota</taxon>
        <taxon>Lepidoptera</taxon>
        <taxon>Glossata</taxon>
        <taxon>Ditrysia</taxon>
        <taxon>Noctuoidea</taxon>
        <taxon>Erebidae</taxon>
        <taxon>Arctiinae</taxon>
        <taxon>Arctia</taxon>
    </lineage>
</organism>
<evidence type="ECO:0000313" key="7">
    <source>
        <dbReference type="EMBL" id="CAB3221228.1"/>
    </source>
</evidence>
<dbReference type="InterPro" id="IPR027378">
    <property type="entry name" value="Nucleotide_channel_N"/>
</dbReference>
<feature type="transmembrane region" description="Helical" evidence="5">
    <location>
        <begin position="338"/>
        <end position="358"/>
    </location>
</feature>
<keyword evidence="3 5" id="KW-1133">Transmembrane helix</keyword>
<evidence type="ECO:0000259" key="6">
    <source>
        <dbReference type="PROSITE" id="PS50850"/>
    </source>
</evidence>
<dbReference type="Gene3D" id="1.20.120.540">
    <property type="entry name" value="Voltage-gated potassium channels"/>
    <property type="match status" value="1"/>
</dbReference>
<dbReference type="InterPro" id="IPR036259">
    <property type="entry name" value="MFS_trans_sf"/>
</dbReference>
<name>A0A8S0YNR7_ARCPL</name>
<comment type="caution">
    <text evidence="7">The sequence shown here is derived from an EMBL/GenBank/DDBJ whole genome shotgun (WGS) entry which is preliminary data.</text>
</comment>
<protein>
    <recommendedName>
        <fullName evidence="6">Major facilitator superfamily (MFS) profile domain-containing protein</fullName>
    </recommendedName>
</protein>
<evidence type="ECO:0000256" key="4">
    <source>
        <dbReference type="ARBA" id="ARBA00023136"/>
    </source>
</evidence>
<feature type="transmembrane region" description="Helical" evidence="5">
    <location>
        <begin position="379"/>
        <end position="409"/>
    </location>
</feature>
<reference evidence="7 8" key="1">
    <citation type="submission" date="2020-04" db="EMBL/GenBank/DDBJ databases">
        <authorList>
            <person name="Wallbank WR R."/>
            <person name="Pardo Diaz C."/>
            <person name="Kozak K."/>
            <person name="Martin S."/>
            <person name="Jiggins C."/>
            <person name="Moest M."/>
            <person name="Warren A I."/>
            <person name="Byers J.R.P. K."/>
            <person name="Montejo-Kovacevich G."/>
            <person name="Yen C E."/>
        </authorList>
    </citation>
    <scope>NUCLEOTIDE SEQUENCE [LARGE SCALE GENOMIC DNA]</scope>
</reference>
<dbReference type="Gene3D" id="1.20.1250.20">
    <property type="entry name" value="MFS general substrate transporter like domains"/>
    <property type="match status" value="1"/>
</dbReference>
<feature type="transmembrane region" description="Helical" evidence="5">
    <location>
        <begin position="429"/>
        <end position="455"/>
    </location>
</feature>
<feature type="transmembrane region" description="Helical" evidence="5">
    <location>
        <begin position="295"/>
        <end position="318"/>
    </location>
</feature>
<keyword evidence="4 5" id="KW-0472">Membrane</keyword>
<comment type="subcellular location">
    <subcellularLocation>
        <location evidence="1">Membrane</location>
        <topology evidence="1">Multi-pass membrane protein</topology>
    </subcellularLocation>
</comment>
<dbReference type="GO" id="GO:0022857">
    <property type="term" value="F:transmembrane transporter activity"/>
    <property type="evidence" value="ECO:0007669"/>
    <property type="project" value="InterPro"/>
</dbReference>
<dbReference type="PANTHER" id="PTHR11662">
    <property type="entry name" value="SOLUTE CARRIER FAMILY 17"/>
    <property type="match status" value="1"/>
</dbReference>
<dbReference type="OrthoDB" id="7448595at2759"/>
<feature type="transmembrane region" description="Helical" evidence="5">
    <location>
        <begin position="36"/>
        <end position="61"/>
    </location>
</feature>
<dbReference type="EMBL" id="CADEBD010000043">
    <property type="protein sequence ID" value="CAB3221228.1"/>
    <property type="molecule type" value="Genomic_DNA"/>
</dbReference>
<keyword evidence="2 5" id="KW-0812">Transmembrane</keyword>
<dbReference type="FunFam" id="1.20.1250.20:FF:000532">
    <property type="entry name" value="SLC (SoLute Carrier) homolog"/>
    <property type="match status" value="1"/>
</dbReference>
<proteinExistence type="predicted"/>
<accession>A0A8S0YNR7</accession>
<dbReference type="InterPro" id="IPR050382">
    <property type="entry name" value="MFS_Na/Anion_cotransporter"/>
</dbReference>
<feature type="transmembrane region" description="Helical" evidence="5">
    <location>
        <begin position="206"/>
        <end position="226"/>
    </location>
</feature>
<dbReference type="GO" id="GO:0016020">
    <property type="term" value="C:membrane"/>
    <property type="evidence" value="ECO:0007669"/>
    <property type="project" value="UniProtKB-SubCell"/>
</dbReference>
<dbReference type="InterPro" id="IPR011701">
    <property type="entry name" value="MFS"/>
</dbReference>
<evidence type="ECO:0000256" key="3">
    <source>
        <dbReference type="ARBA" id="ARBA00022989"/>
    </source>
</evidence>
<dbReference type="PROSITE" id="PS50850">
    <property type="entry name" value="MFS"/>
    <property type="match status" value="1"/>
</dbReference>
<evidence type="ECO:0000256" key="5">
    <source>
        <dbReference type="SAM" id="Phobius"/>
    </source>
</evidence>
<dbReference type="AlphaFoldDB" id="A0A8S0YNR7"/>
<evidence type="ECO:0000256" key="1">
    <source>
        <dbReference type="ARBA" id="ARBA00004141"/>
    </source>
</evidence>
<feature type="transmembrane region" description="Helical" evidence="5">
    <location>
        <begin position="238"/>
        <end position="259"/>
    </location>
</feature>
<feature type="transmembrane region" description="Helical" evidence="5">
    <location>
        <begin position="142"/>
        <end position="161"/>
    </location>
</feature>